<dbReference type="AlphaFoldDB" id="A0A7R9EQG0"/>
<sequence length="63" mass="7434">MSYSLLMSSDRMKLRLRDWVGTDTQCTRGIKVKKSNGNCSQFFNLTRQLMWDKKMPGRTKMNL</sequence>
<evidence type="ECO:0000313" key="1">
    <source>
        <dbReference type="EMBL" id="CAD7439291.1"/>
    </source>
</evidence>
<name>A0A7R9EQG0_9NEOP</name>
<dbReference type="EMBL" id="OD564642">
    <property type="protein sequence ID" value="CAD7439291.1"/>
    <property type="molecule type" value="Genomic_DNA"/>
</dbReference>
<reference evidence="1" key="1">
    <citation type="submission" date="2020-11" db="EMBL/GenBank/DDBJ databases">
        <authorList>
            <person name="Tran Van P."/>
        </authorList>
    </citation>
    <scope>NUCLEOTIDE SEQUENCE</scope>
</reference>
<proteinExistence type="predicted"/>
<accession>A0A7R9EQG0</accession>
<organism evidence="1">
    <name type="scientific">Timema bartmani</name>
    <dbReference type="NCBI Taxonomy" id="61472"/>
    <lineage>
        <taxon>Eukaryota</taxon>
        <taxon>Metazoa</taxon>
        <taxon>Ecdysozoa</taxon>
        <taxon>Arthropoda</taxon>
        <taxon>Hexapoda</taxon>
        <taxon>Insecta</taxon>
        <taxon>Pterygota</taxon>
        <taxon>Neoptera</taxon>
        <taxon>Polyneoptera</taxon>
        <taxon>Phasmatodea</taxon>
        <taxon>Timematodea</taxon>
        <taxon>Timematoidea</taxon>
        <taxon>Timematidae</taxon>
        <taxon>Timema</taxon>
    </lineage>
</organism>
<gene>
    <name evidence="1" type="ORF">TBIB3V08_LOCUS1860</name>
</gene>
<protein>
    <submittedName>
        <fullName evidence="1">Uncharacterized protein</fullName>
    </submittedName>
</protein>